<dbReference type="EMBL" id="NXLS01000009">
    <property type="protein sequence ID" value="RDU61983.1"/>
    <property type="molecule type" value="Genomic_DNA"/>
</dbReference>
<protein>
    <recommendedName>
        <fullName evidence="4">Tautomerase</fullName>
        <ecNumber evidence="4">5.3.2.-</ecNumber>
    </recommendedName>
</protein>
<evidence type="ECO:0000256" key="4">
    <source>
        <dbReference type="RuleBase" id="RU362032"/>
    </source>
</evidence>
<dbReference type="PANTHER" id="PTHR35530:SF1">
    <property type="entry name" value="2-HYDROXYMUCONATE TAUTOMERASE"/>
    <property type="match status" value="1"/>
</dbReference>
<name>A0A3D8I9X9_9HELI</name>
<gene>
    <name evidence="6" type="ORF">CQA43_07835</name>
</gene>
<dbReference type="OrthoDB" id="9799841at2"/>
<dbReference type="Gene3D" id="3.30.429.10">
    <property type="entry name" value="Macrophage Migration Inhibitory Factor"/>
    <property type="match status" value="1"/>
</dbReference>
<dbReference type="InterPro" id="IPR018191">
    <property type="entry name" value="4-OT"/>
</dbReference>
<dbReference type="PANTHER" id="PTHR35530">
    <property type="entry name" value="TAUTOMERASE-RELATED"/>
    <property type="match status" value="1"/>
</dbReference>
<keyword evidence="2 4" id="KW-0413">Isomerase</keyword>
<evidence type="ECO:0000256" key="1">
    <source>
        <dbReference type="ARBA" id="ARBA00006723"/>
    </source>
</evidence>
<dbReference type="NCBIfam" id="TIGR00013">
    <property type="entry name" value="taut"/>
    <property type="match status" value="1"/>
</dbReference>
<reference evidence="6 7" key="1">
    <citation type="submission" date="2018-04" db="EMBL/GenBank/DDBJ databases">
        <title>Novel Campyloabacter and Helicobacter Species and Strains.</title>
        <authorList>
            <person name="Mannion A.J."/>
            <person name="Shen Z."/>
            <person name="Fox J.G."/>
        </authorList>
    </citation>
    <scope>NUCLEOTIDE SEQUENCE [LARGE SCALE GENOMIC DNA]</scope>
    <source>
        <strain evidence="6 7">MIT 99-5101</strain>
    </source>
</reference>
<dbReference type="SUPFAM" id="SSF55331">
    <property type="entry name" value="Tautomerase/MIF"/>
    <property type="match status" value="1"/>
</dbReference>
<feature type="domain" description="4-oxalocrotonate tautomerase-like" evidence="5">
    <location>
        <begin position="2"/>
        <end position="62"/>
    </location>
</feature>
<dbReference type="EC" id="5.3.2.-" evidence="4"/>
<dbReference type="GeneID" id="82536191"/>
<organism evidence="6 7">
    <name type="scientific">Helicobacter ganmani</name>
    <dbReference type="NCBI Taxonomy" id="60246"/>
    <lineage>
        <taxon>Bacteria</taxon>
        <taxon>Pseudomonadati</taxon>
        <taxon>Campylobacterota</taxon>
        <taxon>Epsilonproteobacteria</taxon>
        <taxon>Campylobacterales</taxon>
        <taxon>Helicobacteraceae</taxon>
        <taxon>Helicobacter</taxon>
    </lineage>
</organism>
<dbReference type="Pfam" id="PF01361">
    <property type="entry name" value="Tautomerase"/>
    <property type="match status" value="1"/>
</dbReference>
<dbReference type="AlphaFoldDB" id="A0A3D8I9X9"/>
<dbReference type="InterPro" id="IPR004370">
    <property type="entry name" value="4-OT-like_dom"/>
</dbReference>
<comment type="caution">
    <text evidence="6">The sequence shown here is derived from an EMBL/GenBank/DDBJ whole genome shotgun (WGS) entry which is preliminary data.</text>
</comment>
<evidence type="ECO:0000313" key="7">
    <source>
        <dbReference type="Proteomes" id="UP000256650"/>
    </source>
</evidence>
<dbReference type="GO" id="GO:0016853">
    <property type="term" value="F:isomerase activity"/>
    <property type="evidence" value="ECO:0007669"/>
    <property type="project" value="UniProtKB-UniRule"/>
</dbReference>
<feature type="active site" description="Proton acceptor; via imino nitrogen" evidence="3">
    <location>
        <position position="2"/>
    </location>
</feature>
<proteinExistence type="inferred from homology"/>
<dbReference type="RefSeq" id="WP_115552044.1">
    <property type="nucleotide sequence ID" value="NZ_CAONBV010000046.1"/>
</dbReference>
<evidence type="ECO:0000256" key="3">
    <source>
        <dbReference type="PIRSR" id="PIRSR618191-1"/>
    </source>
</evidence>
<accession>A0A3D8I9X9</accession>
<evidence type="ECO:0000313" key="6">
    <source>
        <dbReference type="EMBL" id="RDU61983.1"/>
    </source>
</evidence>
<keyword evidence="7" id="KW-1185">Reference proteome</keyword>
<sequence length="79" mass="8812">MPYVNIKITRENGTPTKEQKQRIIQGITEILSEVLGRDSASLVVVIDEIDCDNYGIGGTTITQKRKQQSLNPPNKVKTK</sequence>
<comment type="similarity">
    <text evidence="1 4">Belongs to the 4-oxalocrotonate tautomerase family.</text>
</comment>
<evidence type="ECO:0000256" key="2">
    <source>
        <dbReference type="ARBA" id="ARBA00023235"/>
    </source>
</evidence>
<dbReference type="InterPro" id="IPR014347">
    <property type="entry name" value="Tautomerase/MIF_sf"/>
</dbReference>
<dbReference type="Proteomes" id="UP000256650">
    <property type="component" value="Unassembled WGS sequence"/>
</dbReference>
<evidence type="ECO:0000259" key="5">
    <source>
        <dbReference type="Pfam" id="PF01361"/>
    </source>
</evidence>